<dbReference type="OrthoDB" id="6628590at2759"/>
<keyword evidence="3" id="KW-0732">Signal</keyword>
<organism evidence="4 5">
    <name type="scientific">Cinara cedri</name>
    <dbReference type="NCBI Taxonomy" id="506608"/>
    <lineage>
        <taxon>Eukaryota</taxon>
        <taxon>Metazoa</taxon>
        <taxon>Ecdysozoa</taxon>
        <taxon>Arthropoda</taxon>
        <taxon>Hexapoda</taxon>
        <taxon>Insecta</taxon>
        <taxon>Pterygota</taxon>
        <taxon>Neoptera</taxon>
        <taxon>Paraneoptera</taxon>
        <taxon>Hemiptera</taxon>
        <taxon>Sternorrhyncha</taxon>
        <taxon>Aphidomorpha</taxon>
        <taxon>Aphidoidea</taxon>
        <taxon>Aphididae</taxon>
        <taxon>Lachninae</taxon>
        <taxon>Cinara</taxon>
    </lineage>
</organism>
<feature type="signal peptide" evidence="3">
    <location>
        <begin position="1"/>
        <end position="27"/>
    </location>
</feature>
<name>A0A5E4MYZ4_9HEMI</name>
<dbReference type="InterPro" id="IPR012464">
    <property type="entry name" value="DUF1676"/>
</dbReference>
<dbReference type="EMBL" id="CABPRJ010001429">
    <property type="protein sequence ID" value="VVC35936.1"/>
    <property type="molecule type" value="Genomic_DNA"/>
</dbReference>
<protein>
    <submittedName>
        <fullName evidence="4">Uncharacterized protein</fullName>
    </submittedName>
</protein>
<keyword evidence="2" id="KW-1133">Transmembrane helix</keyword>
<evidence type="ECO:0000313" key="5">
    <source>
        <dbReference type="Proteomes" id="UP000325440"/>
    </source>
</evidence>
<evidence type="ECO:0000256" key="1">
    <source>
        <dbReference type="SAM" id="MobiDB-lite"/>
    </source>
</evidence>
<dbReference type="AlphaFoldDB" id="A0A5E4MYZ4"/>
<evidence type="ECO:0000313" key="4">
    <source>
        <dbReference type="EMBL" id="VVC35936.1"/>
    </source>
</evidence>
<feature type="chain" id="PRO_5022758297" evidence="3">
    <location>
        <begin position="28"/>
        <end position="189"/>
    </location>
</feature>
<keyword evidence="2" id="KW-0472">Membrane</keyword>
<dbReference type="PANTHER" id="PTHR21879">
    <property type="entry name" value="FI03362P-RELATED-RELATED"/>
    <property type="match status" value="1"/>
</dbReference>
<reference evidence="4 5" key="1">
    <citation type="submission" date="2019-08" db="EMBL/GenBank/DDBJ databases">
        <authorList>
            <person name="Alioto T."/>
            <person name="Alioto T."/>
            <person name="Gomez Garrido J."/>
        </authorList>
    </citation>
    <scope>NUCLEOTIDE SEQUENCE [LARGE SCALE GENOMIC DNA]</scope>
</reference>
<gene>
    <name evidence="4" type="ORF">CINCED_3A009171</name>
</gene>
<keyword evidence="5" id="KW-1185">Reference proteome</keyword>
<dbReference type="GO" id="GO:0016020">
    <property type="term" value="C:membrane"/>
    <property type="evidence" value="ECO:0007669"/>
    <property type="project" value="TreeGrafter"/>
</dbReference>
<proteinExistence type="predicted"/>
<dbReference type="Proteomes" id="UP000325440">
    <property type="component" value="Unassembled WGS sequence"/>
</dbReference>
<feature type="region of interest" description="Disordered" evidence="1">
    <location>
        <begin position="139"/>
        <end position="165"/>
    </location>
</feature>
<evidence type="ECO:0000256" key="2">
    <source>
        <dbReference type="SAM" id="Phobius"/>
    </source>
</evidence>
<feature type="compositionally biased region" description="Basic and acidic residues" evidence="1">
    <location>
        <begin position="143"/>
        <end position="165"/>
    </location>
</feature>
<sequence>MKTRFAGSVLVMSAVFAMFASVQPSLAAVPAADAAAAAADDTVSPTTTKTMTVSTTGVAEGRGHFQKMAMNPYMMIPQLIALGFAPIVLANLKMMVMSALMMNNMALNAAIFMTIRNMVFGPRPKVKYVNYGYRDHPHHHHHYGGDTSHHHHHAGDGHLRQQHQDEQLLQTSVDGIETYERRKRTAVSS</sequence>
<feature type="transmembrane region" description="Helical" evidence="2">
    <location>
        <begin position="73"/>
        <end position="92"/>
    </location>
</feature>
<evidence type="ECO:0000256" key="3">
    <source>
        <dbReference type="SAM" id="SignalP"/>
    </source>
</evidence>
<accession>A0A5E4MYZ4</accession>
<keyword evidence="2" id="KW-0812">Transmembrane</keyword>